<comment type="similarity">
    <text evidence="2">Belongs to the bacterial ribosomal protein bS18 family. Mitochondrion-specific ribosomal protein mS40 subfamily.</text>
</comment>
<evidence type="ECO:0000256" key="7">
    <source>
        <dbReference type="ARBA" id="ARBA00023274"/>
    </source>
</evidence>
<evidence type="ECO:0000256" key="1">
    <source>
        <dbReference type="ARBA" id="ARBA00004173"/>
    </source>
</evidence>
<dbReference type="Gene3D" id="4.10.640.10">
    <property type="entry name" value="Ribosomal protein S18"/>
    <property type="match status" value="1"/>
</dbReference>
<keyword evidence="6" id="KW-0496">Mitochondrion</keyword>
<evidence type="ECO:0000256" key="5">
    <source>
        <dbReference type="ARBA" id="ARBA00022980"/>
    </source>
</evidence>
<evidence type="ECO:0000256" key="9">
    <source>
        <dbReference type="ARBA" id="ARBA00035130"/>
    </source>
</evidence>
<dbReference type="InterPro" id="IPR040054">
    <property type="entry name" value="MRPS18B"/>
</dbReference>
<keyword evidence="4" id="KW-0809">Transit peptide</keyword>
<dbReference type="GeneID" id="136994755"/>
<keyword evidence="11" id="KW-1185">Reference proteome</keyword>
<dbReference type="InterPro" id="IPR036870">
    <property type="entry name" value="Ribosomal_bS18_sf"/>
</dbReference>
<evidence type="ECO:0000256" key="3">
    <source>
        <dbReference type="ARBA" id="ARBA00022553"/>
    </source>
</evidence>
<dbReference type="SUPFAM" id="SSF46911">
    <property type="entry name" value="Ribosomal protein S18"/>
    <property type="match status" value="1"/>
</dbReference>
<evidence type="ECO:0000256" key="8">
    <source>
        <dbReference type="ARBA" id="ARBA00032055"/>
    </source>
</evidence>
<dbReference type="PANTHER" id="PTHR13329">
    <property type="entry name" value="MITOCHONDRIAL RIBOSOMAL PROTEIN S18B"/>
    <property type="match status" value="1"/>
</dbReference>
<keyword evidence="7" id="KW-0687">Ribonucleoprotein</keyword>
<sequence length="242" mass="27370">MALARSVALLRWAAGGLRGPVRARRPLWAQVAPGALARPRSTEAAPDVPAEPPAFDAAARYKDKPWEYLETEEYQATYGDKPVWFGYRRNHKGSVPPQKTRKTCLRKGKSVGNPCPICRDRNLFLDFRNVKLLDQFICPHSGVVYHPTITTGVCMKQHKLLTKAIEKARDHGLLWLQVPYVEAPRDDYGTRHPAVSKTPPAPELLRGASWYPWYDWHQPPAAAVARLRRIYKAYLKEDGPPA</sequence>
<evidence type="ECO:0000256" key="6">
    <source>
        <dbReference type="ARBA" id="ARBA00023128"/>
    </source>
</evidence>
<dbReference type="Pfam" id="PF01084">
    <property type="entry name" value="Ribosomal_S18"/>
    <property type="match status" value="1"/>
</dbReference>
<protein>
    <recommendedName>
        <fullName evidence="9">Small ribosomal subunit protein mS40</fullName>
    </recommendedName>
    <alternativeName>
        <fullName evidence="8">28S ribosomal protein S18-2, mitochondrial</fullName>
    </alternativeName>
    <alternativeName>
        <fullName evidence="10">28S ribosomal protein S18b, mitochondrial</fullName>
    </alternativeName>
</protein>
<comment type="subcellular location">
    <subcellularLocation>
        <location evidence="1">Mitochondrion</location>
    </subcellularLocation>
</comment>
<name>A0ABM4FYI5_9AVES</name>
<gene>
    <name evidence="12" type="primary">MRPS18B</name>
</gene>
<evidence type="ECO:0000313" key="12">
    <source>
        <dbReference type="RefSeq" id="XP_067169997.1"/>
    </source>
</evidence>
<keyword evidence="5" id="KW-0689">Ribosomal protein</keyword>
<dbReference type="PANTHER" id="PTHR13329:SF2">
    <property type="entry name" value="SMALL RIBOSOMAL SUBUNIT PROTEIN MS40"/>
    <property type="match status" value="1"/>
</dbReference>
<evidence type="ECO:0000256" key="10">
    <source>
        <dbReference type="ARBA" id="ARBA00035515"/>
    </source>
</evidence>
<organism evidence="11 12">
    <name type="scientific">Apteryx mantelli</name>
    <name type="common">North Island brown kiwi</name>
    <dbReference type="NCBI Taxonomy" id="2696672"/>
    <lineage>
        <taxon>Eukaryota</taxon>
        <taxon>Metazoa</taxon>
        <taxon>Chordata</taxon>
        <taxon>Craniata</taxon>
        <taxon>Vertebrata</taxon>
        <taxon>Euteleostomi</taxon>
        <taxon>Archelosauria</taxon>
        <taxon>Archosauria</taxon>
        <taxon>Dinosauria</taxon>
        <taxon>Saurischia</taxon>
        <taxon>Theropoda</taxon>
        <taxon>Coelurosauria</taxon>
        <taxon>Aves</taxon>
        <taxon>Palaeognathae</taxon>
        <taxon>Apterygiformes</taxon>
        <taxon>Apterygidae</taxon>
        <taxon>Apteryx</taxon>
    </lineage>
</organism>
<evidence type="ECO:0000256" key="2">
    <source>
        <dbReference type="ARBA" id="ARBA00006136"/>
    </source>
</evidence>
<keyword evidence="3" id="KW-0597">Phosphoprotein</keyword>
<evidence type="ECO:0000256" key="4">
    <source>
        <dbReference type="ARBA" id="ARBA00022946"/>
    </source>
</evidence>
<dbReference type="InterPro" id="IPR001648">
    <property type="entry name" value="Ribosomal_bS18"/>
</dbReference>
<proteinExistence type="inferred from homology"/>
<dbReference type="RefSeq" id="XP_067169997.1">
    <property type="nucleotide sequence ID" value="XM_067313896.1"/>
</dbReference>
<dbReference type="Proteomes" id="UP001652627">
    <property type="component" value="Chromosome 32"/>
</dbReference>
<evidence type="ECO:0000313" key="11">
    <source>
        <dbReference type="Proteomes" id="UP001652627"/>
    </source>
</evidence>
<accession>A0ABM4FYI5</accession>
<reference evidence="12" key="1">
    <citation type="submission" date="2025-08" db="UniProtKB">
        <authorList>
            <consortium name="RefSeq"/>
        </authorList>
    </citation>
    <scope>IDENTIFICATION</scope>
    <source>
        <tissue evidence="12">Blood</tissue>
    </source>
</reference>